<dbReference type="Gene3D" id="2.60.40.10">
    <property type="entry name" value="Immunoglobulins"/>
    <property type="match status" value="4"/>
</dbReference>
<dbReference type="EMBL" id="NIRI02000042">
    <property type="protein sequence ID" value="KAG5451283.1"/>
    <property type="molecule type" value="Genomic_DNA"/>
</dbReference>
<gene>
    <name evidence="9" type="ORF">CSKR_106564</name>
</gene>
<dbReference type="PANTHER" id="PTHR12231">
    <property type="entry name" value="CTX-RELATED TYPE I TRANSMEMBRANE PROTEIN"/>
    <property type="match status" value="1"/>
</dbReference>
<dbReference type="InterPro" id="IPR003599">
    <property type="entry name" value="Ig_sub"/>
</dbReference>
<dbReference type="InterPro" id="IPR036179">
    <property type="entry name" value="Ig-like_dom_sf"/>
</dbReference>
<keyword evidence="2" id="KW-0677">Repeat</keyword>
<keyword evidence="1 7" id="KW-0732">Signal</keyword>
<feature type="signal peptide" evidence="7">
    <location>
        <begin position="1"/>
        <end position="30"/>
    </location>
</feature>
<feature type="domain" description="Ig-like" evidence="8">
    <location>
        <begin position="258"/>
        <end position="335"/>
    </location>
</feature>
<feature type="domain" description="Ig-like" evidence="8">
    <location>
        <begin position="39"/>
        <end position="130"/>
    </location>
</feature>
<accession>A0A8T1MQ30</accession>
<evidence type="ECO:0000256" key="3">
    <source>
        <dbReference type="ARBA" id="ARBA00023157"/>
    </source>
</evidence>
<dbReference type="CDD" id="cd00096">
    <property type="entry name" value="Ig"/>
    <property type="match status" value="1"/>
</dbReference>
<evidence type="ECO:0000313" key="9">
    <source>
        <dbReference type="EMBL" id="KAG5451283.1"/>
    </source>
</evidence>
<dbReference type="InterPro" id="IPR007110">
    <property type="entry name" value="Ig-like_dom"/>
</dbReference>
<dbReference type="InterPro" id="IPR003598">
    <property type="entry name" value="Ig_sub2"/>
</dbReference>
<keyword evidence="3" id="KW-1015">Disulfide bond</keyword>
<feature type="transmembrane region" description="Helical" evidence="6">
    <location>
        <begin position="1008"/>
        <end position="1031"/>
    </location>
</feature>
<dbReference type="OrthoDB" id="6233216at2759"/>
<dbReference type="Proteomes" id="UP000286415">
    <property type="component" value="Unassembled WGS sequence"/>
</dbReference>
<keyword evidence="6" id="KW-1133">Transmembrane helix</keyword>
<evidence type="ECO:0000259" key="8">
    <source>
        <dbReference type="PROSITE" id="PS50835"/>
    </source>
</evidence>
<feature type="region of interest" description="Disordered" evidence="5">
    <location>
        <begin position="1210"/>
        <end position="1231"/>
    </location>
</feature>
<keyword evidence="10" id="KW-1185">Reference proteome</keyword>
<name>A0A8T1MQ30_CLOSI</name>
<keyword evidence="4" id="KW-0393">Immunoglobulin domain</keyword>
<dbReference type="SMART" id="SM00409">
    <property type="entry name" value="IG"/>
    <property type="match status" value="5"/>
</dbReference>
<dbReference type="Pfam" id="PF13927">
    <property type="entry name" value="Ig_3"/>
    <property type="match status" value="2"/>
</dbReference>
<organism evidence="9 10">
    <name type="scientific">Clonorchis sinensis</name>
    <name type="common">Chinese liver fluke</name>
    <dbReference type="NCBI Taxonomy" id="79923"/>
    <lineage>
        <taxon>Eukaryota</taxon>
        <taxon>Metazoa</taxon>
        <taxon>Spiralia</taxon>
        <taxon>Lophotrochozoa</taxon>
        <taxon>Platyhelminthes</taxon>
        <taxon>Trematoda</taxon>
        <taxon>Digenea</taxon>
        <taxon>Opisthorchiida</taxon>
        <taxon>Opisthorchiata</taxon>
        <taxon>Opisthorchiidae</taxon>
        <taxon>Clonorchis</taxon>
    </lineage>
</organism>
<protein>
    <submittedName>
        <fullName evidence="9">Protein turtle B</fullName>
    </submittedName>
</protein>
<dbReference type="SUPFAM" id="SSF48726">
    <property type="entry name" value="Immunoglobulin"/>
    <property type="match status" value="5"/>
</dbReference>
<reference evidence="9 10" key="1">
    <citation type="journal article" date="2018" name="Biotechnol. Adv.">
        <title>Improved genomic resources and new bioinformatic workflow for the carcinogenic parasite Clonorchis sinensis: Biotechnological implications.</title>
        <authorList>
            <person name="Wang D."/>
            <person name="Korhonen P.K."/>
            <person name="Gasser R.B."/>
            <person name="Young N.D."/>
        </authorList>
    </citation>
    <scope>NUCLEOTIDE SEQUENCE [LARGE SCALE GENOMIC DNA]</scope>
    <source>
        <strain evidence="9">Cs-k2</strain>
    </source>
</reference>
<dbReference type="SMART" id="SM00408">
    <property type="entry name" value="IGc2"/>
    <property type="match status" value="4"/>
</dbReference>
<evidence type="ECO:0000256" key="2">
    <source>
        <dbReference type="ARBA" id="ARBA00022737"/>
    </source>
</evidence>
<keyword evidence="6" id="KW-0472">Membrane</keyword>
<sequence>MFVRTLPTPGSWNVINAFIWLLSHVDCTSSNIQVQQAVQGAAVFFTCPRNPEDTSSIFGIQWTRAGRTTVRILGLEEFVDPEIRDRVHIHNTYTWHLANIQPSDGGLYTCSLYQPHMVNNTATSKWKAVARIYLDVQEPPAILEHTQQKTIARTGDNITLYCRWTANPRANVTWFRGPPDEFIQSGIKSRESKNIPTRLSEISPPVRNPKLVQLKGPVPRSSQVHVNNFSSDDADVYSCYVTNVLGSAVKSMVIVGQDGVVFLRRPQNQTVMETTPLVSFDCQAITTSPVTSYTWRKNGNDVEFSVDFQHRYVIHSNGSLQIRNVNRHDSGQFTCHPQTKRLKNGEHPGSDNRLNSFFMGTNSSTNNLIREDEALQNSAQSAQATAYLTVHFIPDAFGRKRHPTYLGFNGPGRISCNIIASPPVEKVEWRKMDTVNAHTNPMPVITPNRSKQRWPMLFDAGQLARTRDQNSDAVTYWYEWDSVVWEDAGFYQCRGRSRLGWSAWSEKFEIIVAAPPTFSLRPPDILAVHKNSLVRLQCQADGFPPPKIKWVLSRPSAFQNDAYYTNIDGSEGVQHTAQDDSLIDDTGKLVYNPTVSHTIAPSLPRTAEVAADGSLRLLVTEPTDVEGLFHCIAVNVFGHVISTVRLLYSNSSSGENEAREILFHVQPKLFGVWISWNASNTLDSRLRKATSSTPIEQTSLHHSANSPGVQACSHVIYYRIIRSEDRWNSVRVQPTTAENLWVGSLIPDEIYAFKMERWCKADAPSGQSKVVVVKTEPEDSPGSKFNAFLLDTPDSPLQTNPPLPRPMELHLLFPKTFDQWTSGNQEDAYEHFVLEWEADPATKVQTSVTPVLHYRVEYSLRMANISGRVSNLTSDNPTNVLWSFDSMDRWLTLAPVHAPVTKFSFAPTEDVDDQQPYQKHLEELRFRVRSYGLMSRSEPSEELRITQPVLGKILPALKATVHREHIAIERVLHAETAFTSPSEKVHHNTMNDESTITTPSSVGALDTLWYTLSYSLLGSLLLSLLLLLILYGSRRIRLHRSNKQRTSSSQKEAIALKNRRVPDSNVSASSSEQLMREVNMLHPSTKPILPNSYKRIHFKKTCLSPDPYNWNNSSCLVHNDFKGNAQFEGLHLIPVCCHSREGNCESCQSNRYGHSQTTIWKDDHYLASLDSPQTSISFASGNTNRSTNLVLLDKPDNACTPKMLRQVNDSFQSDSTASKRSDEPSEVDYESRLVSDSTKASALLDLLVAPSASWIECSYGSTMPVASPHLIKSLSAPPGAAVMLLPLYTDDSSKPLELSVLPCETYPLPIVTPVASPKEATNLYQTYCLVAKTELSEDQPG</sequence>
<evidence type="ECO:0000256" key="7">
    <source>
        <dbReference type="SAM" id="SignalP"/>
    </source>
</evidence>
<proteinExistence type="predicted"/>
<dbReference type="InterPro" id="IPR051170">
    <property type="entry name" value="Neural/epithelial_adhesion"/>
</dbReference>
<keyword evidence="6" id="KW-0812">Transmembrane</keyword>
<evidence type="ECO:0000256" key="4">
    <source>
        <dbReference type="ARBA" id="ARBA00023319"/>
    </source>
</evidence>
<dbReference type="InterPro" id="IPR013783">
    <property type="entry name" value="Ig-like_fold"/>
</dbReference>
<dbReference type="PROSITE" id="PS50835">
    <property type="entry name" value="IG_LIKE"/>
    <property type="match status" value="4"/>
</dbReference>
<feature type="domain" description="Ig-like" evidence="8">
    <location>
        <begin position="516"/>
        <end position="642"/>
    </location>
</feature>
<evidence type="ECO:0000256" key="5">
    <source>
        <dbReference type="SAM" id="MobiDB-lite"/>
    </source>
</evidence>
<feature type="domain" description="Ig-like" evidence="8">
    <location>
        <begin position="140"/>
        <end position="255"/>
    </location>
</feature>
<evidence type="ECO:0000256" key="6">
    <source>
        <dbReference type="SAM" id="Phobius"/>
    </source>
</evidence>
<evidence type="ECO:0000256" key="1">
    <source>
        <dbReference type="ARBA" id="ARBA00022729"/>
    </source>
</evidence>
<feature type="compositionally biased region" description="Basic and acidic residues" evidence="5">
    <location>
        <begin position="1217"/>
        <end position="1231"/>
    </location>
</feature>
<dbReference type="PANTHER" id="PTHR12231:SF253">
    <property type="entry name" value="DPR-INTERACTING PROTEIN ETA, ISOFORM B-RELATED"/>
    <property type="match status" value="1"/>
</dbReference>
<feature type="chain" id="PRO_5035917758" evidence="7">
    <location>
        <begin position="31"/>
        <end position="1341"/>
    </location>
</feature>
<feature type="region of interest" description="Disordered" evidence="5">
    <location>
        <begin position="1040"/>
        <end position="1069"/>
    </location>
</feature>
<comment type="caution">
    <text evidence="9">The sequence shown here is derived from an EMBL/GenBank/DDBJ whole genome shotgun (WGS) entry which is preliminary data.</text>
</comment>
<reference evidence="9 10" key="2">
    <citation type="journal article" date="2021" name="Genomics">
        <title>High-quality reference genome for Clonorchis sinensis.</title>
        <authorList>
            <person name="Young N.D."/>
            <person name="Stroehlein A.J."/>
            <person name="Kinkar L."/>
            <person name="Wang T."/>
            <person name="Sohn W.M."/>
            <person name="Chang B.C.H."/>
            <person name="Kaur P."/>
            <person name="Weisz D."/>
            <person name="Dudchenko O."/>
            <person name="Aiden E.L."/>
            <person name="Korhonen P.K."/>
            <person name="Gasser R.B."/>
        </authorList>
    </citation>
    <scope>NUCLEOTIDE SEQUENCE [LARGE SCALE GENOMIC DNA]</scope>
    <source>
        <strain evidence="9">Cs-k2</strain>
    </source>
</reference>
<evidence type="ECO:0000313" key="10">
    <source>
        <dbReference type="Proteomes" id="UP000286415"/>
    </source>
</evidence>